<accession>A0A6J4TSN6</accession>
<keyword evidence="3" id="KW-0418">Kinase</keyword>
<reference evidence="3" key="1">
    <citation type="submission" date="2020-02" db="EMBL/GenBank/DDBJ databases">
        <authorList>
            <person name="Meier V. D."/>
        </authorList>
    </citation>
    <scope>NUCLEOTIDE SEQUENCE</scope>
    <source>
        <strain evidence="3">AVDCRST_MAG96</strain>
    </source>
</reference>
<organism evidence="3">
    <name type="scientific">uncultured Segetibacter sp</name>
    <dbReference type="NCBI Taxonomy" id="481133"/>
    <lineage>
        <taxon>Bacteria</taxon>
        <taxon>Pseudomonadati</taxon>
        <taxon>Bacteroidota</taxon>
        <taxon>Chitinophagia</taxon>
        <taxon>Chitinophagales</taxon>
        <taxon>Chitinophagaceae</taxon>
        <taxon>Segetibacter</taxon>
        <taxon>environmental samples</taxon>
    </lineage>
</organism>
<sequence length="410" mass="45611">NMECQHFTNTSTVVRYGQEVNMKPIAFLLIFLATKSSKMTKYSFYSHIYTLLLVGLFINSCSGQVNTSSPKERTSASKPSPEVIGTPSSSSLYRPPYNDTSLVSQYIRSIFQDSKGNFWFAPAGHSVARYDEKTLKYYSKEEFFNGNNSEANDPSVHAIAEDKNGNIWFGTARGAIKYDGKTFKSYTEKDGLSNIQVGRKSILVDKSSNIWVGTRGGVFQYHPSADSVGGKAFSLFTMLPPIVVADIMEDNAGNIWFASEGKGVFRYNGTSVVNFNEKEGLGENVAGGIAQDKTGNMWFTMKGGICRYDGKTFREFTPEDGLGGSQVNGIYAEKSGIIWITARGSTTRYDPFSAILLLKPFTVFTMEDGINCCVQSMYQDRAGNMWWGTGQGLYRFDGKRFYQVKQKGPW</sequence>
<gene>
    <name evidence="3" type="ORF">AVDCRST_MAG96-3480</name>
</gene>
<feature type="region of interest" description="Disordered" evidence="2">
    <location>
        <begin position="68"/>
        <end position="92"/>
    </location>
</feature>
<dbReference type="SUPFAM" id="SSF63829">
    <property type="entry name" value="Calcium-dependent phosphotriesterase"/>
    <property type="match status" value="2"/>
</dbReference>
<dbReference type="AlphaFoldDB" id="A0A6J4TSN6"/>
<evidence type="ECO:0000256" key="1">
    <source>
        <dbReference type="ARBA" id="ARBA00022553"/>
    </source>
</evidence>
<keyword evidence="1" id="KW-0597">Phosphoprotein</keyword>
<dbReference type="Pfam" id="PF07494">
    <property type="entry name" value="Reg_prop"/>
    <property type="match status" value="2"/>
</dbReference>
<keyword evidence="3" id="KW-0808">Transferase</keyword>
<evidence type="ECO:0000313" key="3">
    <source>
        <dbReference type="EMBL" id="CAA9529841.1"/>
    </source>
</evidence>
<dbReference type="PANTHER" id="PTHR43547:SF2">
    <property type="entry name" value="HYBRID SIGNAL TRANSDUCTION HISTIDINE KINASE C"/>
    <property type="match status" value="1"/>
</dbReference>
<feature type="non-terminal residue" evidence="3">
    <location>
        <position position="1"/>
    </location>
</feature>
<evidence type="ECO:0000256" key="2">
    <source>
        <dbReference type="SAM" id="MobiDB-lite"/>
    </source>
</evidence>
<name>A0A6J4TSN6_9BACT</name>
<dbReference type="PANTHER" id="PTHR43547">
    <property type="entry name" value="TWO-COMPONENT HISTIDINE KINASE"/>
    <property type="match status" value="1"/>
</dbReference>
<protein>
    <submittedName>
        <fullName evidence="3">Two-component system sensor histidine kinase/response regulator hybrid</fullName>
    </submittedName>
</protein>
<proteinExistence type="predicted"/>
<dbReference type="Gene3D" id="2.130.10.10">
    <property type="entry name" value="YVTN repeat-like/Quinoprotein amine dehydrogenase"/>
    <property type="match status" value="4"/>
</dbReference>
<dbReference type="InterPro" id="IPR015943">
    <property type="entry name" value="WD40/YVTN_repeat-like_dom_sf"/>
</dbReference>
<dbReference type="GO" id="GO:0000155">
    <property type="term" value="F:phosphorelay sensor kinase activity"/>
    <property type="evidence" value="ECO:0007669"/>
    <property type="project" value="TreeGrafter"/>
</dbReference>
<dbReference type="EMBL" id="CADCVN010001360">
    <property type="protein sequence ID" value="CAA9529841.1"/>
    <property type="molecule type" value="Genomic_DNA"/>
</dbReference>
<dbReference type="InterPro" id="IPR011110">
    <property type="entry name" value="Reg_prop"/>
</dbReference>